<evidence type="ECO:0000256" key="1">
    <source>
        <dbReference type="SAM" id="MobiDB-lite"/>
    </source>
</evidence>
<dbReference type="Pfam" id="PF13240">
    <property type="entry name" value="Zn_Ribbon_1"/>
    <property type="match status" value="1"/>
</dbReference>
<sequence length="400" mass="44722">MSNKFCPNCGQKMDGKAEFCPNCGAKQNVEEQQVATAPTPKSGVNMVTALKNMWDKMFTINAKSSRPEFWFGYLDNFIIAMIVLILLSLGKFNSLAIFVGSFVFAFILITNLTNAIRRLHDADMSGHFLWLLLIPMVGTIVMIVLLCQPSKDAGRFEDGPTIDWKPKWWSWLIIALVTLLYFAVIQSYVNAVRHEVSTSYAVTKTHSDYDSDDADSNDDSDDDSSSSDNGQDKLSEEKVHDMDDFNIGPLKFDKVVAGVKVEKNISDDIADALFDEFGGAAPMSFFKEGGSYKQILITYRATNTSNQTIHLFGLMDDNDLLMPDGTQLNQLNAKDFYSGEEPHNEDIKPGAKINGKLWIQLKDDNKNNIPSGEYQFKTGEANSEGFEEVLGHSINFKFKI</sequence>
<evidence type="ECO:0000259" key="3">
    <source>
        <dbReference type="Pfam" id="PF13240"/>
    </source>
</evidence>
<comment type="caution">
    <text evidence="4">The sequence shown here is derived from an EMBL/GenBank/DDBJ whole genome shotgun (WGS) entry which is preliminary data.</text>
</comment>
<evidence type="ECO:0000256" key="2">
    <source>
        <dbReference type="SAM" id="Phobius"/>
    </source>
</evidence>
<feature type="transmembrane region" description="Helical" evidence="2">
    <location>
        <begin position="168"/>
        <end position="189"/>
    </location>
</feature>
<proteinExistence type="predicted"/>
<keyword evidence="2" id="KW-0812">Transmembrane</keyword>
<feature type="compositionally biased region" description="Acidic residues" evidence="1">
    <location>
        <begin position="210"/>
        <end position="225"/>
    </location>
</feature>
<feature type="transmembrane region" description="Helical" evidence="2">
    <location>
        <begin position="70"/>
        <end position="89"/>
    </location>
</feature>
<dbReference type="InterPro" id="IPR008523">
    <property type="entry name" value="DUF805"/>
</dbReference>
<keyword evidence="2" id="KW-0472">Membrane</keyword>
<gene>
    <name evidence="4" type="ORF">LNP10_07065</name>
</gene>
<feature type="region of interest" description="Disordered" evidence="1">
    <location>
        <begin position="208"/>
        <end position="238"/>
    </location>
</feature>
<name>A0ABT0HZ88_9LACO</name>
<keyword evidence="5" id="KW-1185">Reference proteome</keyword>
<dbReference type="EMBL" id="JAJIAR010000030">
    <property type="protein sequence ID" value="MCK8612246.1"/>
    <property type="molecule type" value="Genomic_DNA"/>
</dbReference>
<evidence type="ECO:0000313" key="5">
    <source>
        <dbReference type="Proteomes" id="UP001522816"/>
    </source>
</evidence>
<dbReference type="Pfam" id="PF05656">
    <property type="entry name" value="DUF805"/>
    <property type="match status" value="1"/>
</dbReference>
<reference evidence="4 5" key="1">
    <citation type="submission" date="2021-11" db="EMBL/GenBank/DDBJ databases">
        <title>Comparative genomics of bee honey and flower isolates.</title>
        <authorList>
            <person name="Bechtner J.D."/>
            <person name="Gallus M.K."/>
            <person name="Ehrmann M."/>
        </authorList>
    </citation>
    <scope>NUCLEOTIDE SEQUENCE [LARGE SCALE GENOMIC DNA]</scope>
    <source>
        <strain evidence="4 5">7</strain>
    </source>
</reference>
<dbReference type="PANTHER" id="PTHR34980:SF2">
    <property type="entry name" value="INNER MEMBRANE PROTEIN YHAH-RELATED"/>
    <property type="match status" value="1"/>
</dbReference>
<dbReference type="PANTHER" id="PTHR34980">
    <property type="entry name" value="INNER MEMBRANE PROTEIN-RELATED-RELATED"/>
    <property type="match status" value="1"/>
</dbReference>
<evidence type="ECO:0000313" key="4">
    <source>
        <dbReference type="EMBL" id="MCK8612246.1"/>
    </source>
</evidence>
<dbReference type="RefSeq" id="WP_187155925.1">
    <property type="nucleotide sequence ID" value="NZ_JAJIAR010000030.1"/>
</dbReference>
<organism evidence="4 5">
    <name type="scientific">Apilactobacillus nanyangensis</name>
    <dbReference type="NCBI Taxonomy" id="2799579"/>
    <lineage>
        <taxon>Bacteria</taxon>
        <taxon>Bacillati</taxon>
        <taxon>Bacillota</taxon>
        <taxon>Bacilli</taxon>
        <taxon>Lactobacillales</taxon>
        <taxon>Lactobacillaceae</taxon>
        <taxon>Apilactobacillus</taxon>
    </lineage>
</organism>
<dbReference type="Proteomes" id="UP001522816">
    <property type="component" value="Unassembled WGS sequence"/>
</dbReference>
<feature type="transmembrane region" description="Helical" evidence="2">
    <location>
        <begin position="95"/>
        <end position="116"/>
    </location>
</feature>
<dbReference type="InterPro" id="IPR026870">
    <property type="entry name" value="Zinc_ribbon_dom"/>
</dbReference>
<feature type="domain" description="Zinc-ribbon" evidence="3">
    <location>
        <begin position="5"/>
        <end position="26"/>
    </location>
</feature>
<accession>A0ABT0HZ88</accession>
<keyword evidence="2" id="KW-1133">Transmembrane helix</keyword>
<protein>
    <submittedName>
        <fullName evidence="4">DUF805 domain-containing protein</fullName>
    </submittedName>
</protein>
<feature type="transmembrane region" description="Helical" evidence="2">
    <location>
        <begin position="128"/>
        <end position="148"/>
    </location>
</feature>